<evidence type="ECO:0000313" key="1">
    <source>
        <dbReference type="EMBL" id="SDG45354.1"/>
    </source>
</evidence>
<gene>
    <name evidence="1" type="ORF">SAMN05192573_103455</name>
</gene>
<dbReference type="EMBL" id="FNCG01000003">
    <property type="protein sequence ID" value="SDG45354.1"/>
    <property type="molecule type" value="Genomic_DNA"/>
</dbReference>
<evidence type="ECO:0000313" key="2">
    <source>
        <dbReference type="Proteomes" id="UP000199705"/>
    </source>
</evidence>
<proteinExistence type="predicted"/>
<dbReference type="Proteomes" id="UP000199705">
    <property type="component" value="Unassembled WGS sequence"/>
</dbReference>
<dbReference type="STRING" id="551996.SAMN05192573_103455"/>
<reference evidence="2" key="1">
    <citation type="submission" date="2016-10" db="EMBL/GenBank/DDBJ databases">
        <authorList>
            <person name="Varghese N."/>
            <person name="Submissions S."/>
        </authorList>
    </citation>
    <scope>NUCLEOTIDE SEQUENCE [LARGE SCALE GENOMIC DNA]</scope>
    <source>
        <strain evidence="2">Gh-67</strain>
    </source>
</reference>
<keyword evidence="2" id="KW-1185">Reference proteome</keyword>
<organism evidence="1 2">
    <name type="scientific">Mucilaginibacter gossypii</name>
    <dbReference type="NCBI Taxonomy" id="551996"/>
    <lineage>
        <taxon>Bacteria</taxon>
        <taxon>Pseudomonadati</taxon>
        <taxon>Bacteroidota</taxon>
        <taxon>Sphingobacteriia</taxon>
        <taxon>Sphingobacteriales</taxon>
        <taxon>Sphingobacteriaceae</taxon>
        <taxon>Mucilaginibacter</taxon>
    </lineage>
</organism>
<sequence>MLIMGIIYRAIFKIWSTQTYAELHGCTTDIYSHSHECKLNEK</sequence>
<accession>A0A1G7UD22</accession>
<protein>
    <submittedName>
        <fullName evidence="1">Uncharacterized protein</fullName>
    </submittedName>
</protein>
<dbReference type="AlphaFoldDB" id="A0A1G7UD22"/>
<name>A0A1G7UD22_9SPHI</name>